<evidence type="ECO:0000256" key="1">
    <source>
        <dbReference type="SAM" id="Phobius"/>
    </source>
</evidence>
<keyword evidence="3" id="KW-1185">Reference proteome</keyword>
<evidence type="ECO:0000313" key="2">
    <source>
        <dbReference type="EMBL" id="MPV38108.1"/>
    </source>
</evidence>
<dbReference type="InterPro" id="IPR025443">
    <property type="entry name" value="DUF4307"/>
</dbReference>
<sequence length="148" mass="15344">MTDREAPEGKVPRGGDPAIMAARYGEAPSAQARRRGFVAAAVVAGLLILGGVAVQAANLTQPVVTTENLGFTVNDATSTTVRFNVRTDPGTSVRCTLVALNDGFTEVGFRTLELGPVDERVSSHQVDVPTTELATTGSVDSCEIVDAG</sequence>
<organism evidence="2 3">
    <name type="scientific">Georgenia subflava</name>
    <dbReference type="NCBI Taxonomy" id="1622177"/>
    <lineage>
        <taxon>Bacteria</taxon>
        <taxon>Bacillati</taxon>
        <taxon>Actinomycetota</taxon>
        <taxon>Actinomycetes</taxon>
        <taxon>Micrococcales</taxon>
        <taxon>Bogoriellaceae</taxon>
        <taxon>Georgenia</taxon>
    </lineage>
</organism>
<dbReference type="AlphaFoldDB" id="A0A6N7ELW5"/>
<accession>A0A6N7ELW5</accession>
<dbReference type="EMBL" id="WHPC01000063">
    <property type="protein sequence ID" value="MPV38108.1"/>
    <property type="molecule type" value="Genomic_DNA"/>
</dbReference>
<evidence type="ECO:0000313" key="3">
    <source>
        <dbReference type="Proteomes" id="UP000437709"/>
    </source>
</evidence>
<feature type="transmembrane region" description="Helical" evidence="1">
    <location>
        <begin position="37"/>
        <end position="57"/>
    </location>
</feature>
<comment type="caution">
    <text evidence="2">The sequence shown here is derived from an EMBL/GenBank/DDBJ whole genome shotgun (WGS) entry which is preliminary data.</text>
</comment>
<reference evidence="2 3" key="1">
    <citation type="submission" date="2019-10" db="EMBL/GenBank/DDBJ databases">
        <title>Georgenia wutianyii sp. nov. and Georgenia yuyongxinii sp. nov. isolated from plateau pika (Ochotona curzoniae) in the Qinghai-Tibet plateau of China.</title>
        <authorList>
            <person name="Tian Z."/>
        </authorList>
    </citation>
    <scope>NUCLEOTIDE SEQUENCE [LARGE SCALE GENOMIC DNA]</scope>
    <source>
        <strain evidence="2 3">JCM 19765</strain>
    </source>
</reference>
<protein>
    <submittedName>
        <fullName evidence="2">DUF4307 domain-containing protein</fullName>
    </submittedName>
</protein>
<dbReference type="Proteomes" id="UP000437709">
    <property type="component" value="Unassembled WGS sequence"/>
</dbReference>
<dbReference type="RefSeq" id="WP_152196789.1">
    <property type="nucleotide sequence ID" value="NZ_VUKD01000008.1"/>
</dbReference>
<dbReference type="Pfam" id="PF14155">
    <property type="entry name" value="DUF4307"/>
    <property type="match status" value="1"/>
</dbReference>
<keyword evidence="1" id="KW-0812">Transmembrane</keyword>
<dbReference type="OrthoDB" id="4793644at2"/>
<gene>
    <name evidence="2" type="ORF">GB881_13820</name>
</gene>
<proteinExistence type="predicted"/>
<keyword evidence="1" id="KW-0472">Membrane</keyword>
<keyword evidence="1" id="KW-1133">Transmembrane helix</keyword>
<name>A0A6N7ELW5_9MICO</name>